<gene>
    <name evidence="1" type="ORF">Y1Q_0011284</name>
</gene>
<comment type="caution">
    <text evidence="1">The sequence shown here is derived from an EMBL/GenBank/DDBJ whole genome shotgun (WGS) entry which is preliminary data.</text>
</comment>
<dbReference type="AlphaFoldDB" id="A0A151N815"/>
<accession>A0A151N815</accession>
<protein>
    <submittedName>
        <fullName evidence="1">Uncharacterized protein</fullName>
    </submittedName>
</protein>
<evidence type="ECO:0000313" key="2">
    <source>
        <dbReference type="Proteomes" id="UP000050525"/>
    </source>
</evidence>
<evidence type="ECO:0000313" key="1">
    <source>
        <dbReference type="EMBL" id="KYO32960.1"/>
    </source>
</evidence>
<name>A0A151N815_ALLMI</name>
<sequence length="69" mass="7900">MGNRVTKKVIGYANDRVHQGNPDLLPPSLKLQSIRLYISLSYPRVRLEREDILLGAGVMALNHFKLRRT</sequence>
<dbReference type="EMBL" id="AKHW03003826">
    <property type="protein sequence ID" value="KYO32960.1"/>
    <property type="molecule type" value="Genomic_DNA"/>
</dbReference>
<proteinExistence type="predicted"/>
<keyword evidence="2" id="KW-1185">Reference proteome</keyword>
<reference evidence="1 2" key="1">
    <citation type="journal article" date="2012" name="Genome Biol.">
        <title>Sequencing three crocodilian genomes to illuminate the evolution of archosaurs and amniotes.</title>
        <authorList>
            <person name="St John J.A."/>
            <person name="Braun E.L."/>
            <person name="Isberg S.R."/>
            <person name="Miles L.G."/>
            <person name="Chong A.Y."/>
            <person name="Gongora J."/>
            <person name="Dalzell P."/>
            <person name="Moran C."/>
            <person name="Bed'hom B."/>
            <person name="Abzhanov A."/>
            <person name="Burgess S.C."/>
            <person name="Cooksey A.M."/>
            <person name="Castoe T.A."/>
            <person name="Crawford N.G."/>
            <person name="Densmore L.D."/>
            <person name="Drew J.C."/>
            <person name="Edwards S.V."/>
            <person name="Faircloth B.C."/>
            <person name="Fujita M.K."/>
            <person name="Greenwold M.J."/>
            <person name="Hoffmann F.G."/>
            <person name="Howard J.M."/>
            <person name="Iguchi T."/>
            <person name="Janes D.E."/>
            <person name="Khan S.Y."/>
            <person name="Kohno S."/>
            <person name="de Koning A.J."/>
            <person name="Lance S.L."/>
            <person name="McCarthy F.M."/>
            <person name="McCormack J.E."/>
            <person name="Merchant M.E."/>
            <person name="Peterson D.G."/>
            <person name="Pollock D.D."/>
            <person name="Pourmand N."/>
            <person name="Raney B.J."/>
            <person name="Roessler K.A."/>
            <person name="Sanford J.R."/>
            <person name="Sawyer R.H."/>
            <person name="Schmidt C.J."/>
            <person name="Triplett E.W."/>
            <person name="Tuberville T.D."/>
            <person name="Venegas-Anaya M."/>
            <person name="Howard J.T."/>
            <person name="Jarvis E.D."/>
            <person name="Guillette L.J.Jr."/>
            <person name="Glenn T.C."/>
            <person name="Green R.E."/>
            <person name="Ray D.A."/>
        </authorList>
    </citation>
    <scope>NUCLEOTIDE SEQUENCE [LARGE SCALE GENOMIC DNA]</scope>
    <source>
        <strain evidence="1">KSC_2009_1</strain>
    </source>
</reference>
<organism evidence="1 2">
    <name type="scientific">Alligator mississippiensis</name>
    <name type="common">American alligator</name>
    <dbReference type="NCBI Taxonomy" id="8496"/>
    <lineage>
        <taxon>Eukaryota</taxon>
        <taxon>Metazoa</taxon>
        <taxon>Chordata</taxon>
        <taxon>Craniata</taxon>
        <taxon>Vertebrata</taxon>
        <taxon>Euteleostomi</taxon>
        <taxon>Archelosauria</taxon>
        <taxon>Archosauria</taxon>
        <taxon>Crocodylia</taxon>
        <taxon>Alligatoridae</taxon>
        <taxon>Alligatorinae</taxon>
        <taxon>Alligator</taxon>
    </lineage>
</organism>
<dbReference type="Proteomes" id="UP000050525">
    <property type="component" value="Unassembled WGS sequence"/>
</dbReference>